<dbReference type="GO" id="GO:0016012">
    <property type="term" value="C:sarcoglycan complex"/>
    <property type="evidence" value="ECO:0007669"/>
    <property type="project" value="InterPro"/>
</dbReference>
<comment type="caution">
    <text evidence="6">The sequence shown here is derived from an EMBL/GenBank/DDBJ whole genome shotgun (WGS) entry which is preliminary data.</text>
</comment>
<feature type="domain" description="Sarcoglycan alpha/epsilon N-terminal" evidence="4">
    <location>
        <begin position="4"/>
        <end position="66"/>
    </location>
</feature>
<feature type="non-terminal residue" evidence="6">
    <location>
        <position position="1"/>
    </location>
</feature>
<feature type="non-terminal residue" evidence="6">
    <location>
        <position position="288"/>
    </location>
</feature>
<dbReference type="PANTHER" id="PTHR10132">
    <property type="entry name" value="ALPHA-/EPSILON-SARCOGLYCAN FAMILY MEMBER"/>
    <property type="match status" value="1"/>
</dbReference>
<dbReference type="Pfam" id="PF05510">
    <property type="entry name" value="Sarcoglycan_2"/>
    <property type="match status" value="1"/>
</dbReference>
<evidence type="ECO:0000313" key="7">
    <source>
        <dbReference type="Proteomes" id="UP000541605"/>
    </source>
</evidence>
<feature type="region of interest" description="Disordered" evidence="3">
    <location>
        <begin position="269"/>
        <end position="288"/>
    </location>
</feature>
<evidence type="ECO:0000259" key="5">
    <source>
        <dbReference type="Pfam" id="PF20989"/>
    </source>
</evidence>
<keyword evidence="7" id="KW-1185">Reference proteome</keyword>
<evidence type="ECO:0000256" key="1">
    <source>
        <dbReference type="ARBA" id="ARBA00004370"/>
    </source>
</evidence>
<dbReference type="Pfam" id="PF20989">
    <property type="entry name" value="Sarcoglycan_2_C"/>
    <property type="match status" value="1"/>
</dbReference>
<protein>
    <submittedName>
        <fullName evidence="6">SGCA protein</fullName>
    </submittedName>
</protein>
<evidence type="ECO:0000256" key="2">
    <source>
        <dbReference type="ARBA" id="ARBA00023136"/>
    </source>
</evidence>
<dbReference type="Proteomes" id="UP000541605">
    <property type="component" value="Unassembled WGS sequence"/>
</dbReference>
<dbReference type="EMBL" id="VWYX01003529">
    <property type="protein sequence ID" value="NXE02925.1"/>
    <property type="molecule type" value="Genomic_DNA"/>
</dbReference>
<dbReference type="GO" id="GO:0005509">
    <property type="term" value="F:calcium ion binding"/>
    <property type="evidence" value="ECO:0007669"/>
    <property type="project" value="InterPro"/>
</dbReference>
<accession>A0A7K8JJB1</accession>
<gene>
    <name evidence="6" type="primary">Sgca</name>
    <name evidence="6" type="ORF">CHAPAP_R15041</name>
</gene>
<feature type="domain" description="Sarcoglycan alpha/epsilon second" evidence="5">
    <location>
        <begin position="77"/>
        <end position="195"/>
    </location>
</feature>
<sequence length="288" mass="31947">PAAPVTFRAHLWDHPDLPRWLRFVQRDPGQPGFLYGCPLAPELGTHSVQVLAHNRRTFATVSQRLLIAVTPAPGGDAPFQAEFLVGNRNVEELLPEAARELFLQASAGVWERGDLHIVNVTSALDRGGRVPLPIEGRREGVYVQVGSHSPFSPCLEAAVSPQSRSRCHRGQRPLASCYDTFAPHFSIRWCNLTLIPVSGHKPKRRLCWPHRRDTTPTAGALRVRPALSRSIQLLHHSSIHGDTRELRRMAGSRDVPRPLSTLPMFNVRTGQRINPAPGPRDGARVPLL</sequence>
<evidence type="ECO:0000259" key="4">
    <source>
        <dbReference type="Pfam" id="PF05510"/>
    </source>
</evidence>
<reference evidence="6 7" key="1">
    <citation type="submission" date="2019-09" db="EMBL/GenBank/DDBJ databases">
        <title>Bird 10,000 Genomes (B10K) Project - Family phase.</title>
        <authorList>
            <person name="Zhang G."/>
        </authorList>
    </citation>
    <scope>NUCLEOTIDE SEQUENCE [LARGE SCALE GENOMIC DNA]</scope>
    <source>
        <strain evidence="6">B10K-CU-031-19</strain>
        <tissue evidence="6">Muscle</tissue>
    </source>
</reference>
<dbReference type="InterPro" id="IPR015919">
    <property type="entry name" value="Cadherin-like_sf"/>
</dbReference>
<comment type="subcellular location">
    <subcellularLocation>
        <location evidence="1">Membrane</location>
    </subcellularLocation>
</comment>
<proteinExistence type="predicted"/>
<evidence type="ECO:0000313" key="6">
    <source>
        <dbReference type="EMBL" id="NXE02925.1"/>
    </source>
</evidence>
<keyword evidence="2" id="KW-0472">Membrane</keyword>
<dbReference type="InterPro" id="IPR048347">
    <property type="entry name" value="Sarcoglycan_C"/>
</dbReference>
<dbReference type="SUPFAM" id="SSF49313">
    <property type="entry name" value="Cadherin-like"/>
    <property type="match status" value="1"/>
</dbReference>
<name>A0A7K8JJB1_9PASS</name>
<dbReference type="InterPro" id="IPR048346">
    <property type="entry name" value="Sarcoglycan_N"/>
</dbReference>
<dbReference type="PANTHER" id="PTHR10132:SF16">
    <property type="entry name" value="ALPHA-SARCOGLYCAN"/>
    <property type="match status" value="1"/>
</dbReference>
<dbReference type="InterPro" id="IPR008908">
    <property type="entry name" value="Sarcoglycan_alpha/epsilon"/>
</dbReference>
<organism evidence="6 7">
    <name type="scientific">Chaetorhynchus papuensis</name>
    <name type="common">pygmy drongo</name>
    <dbReference type="NCBI Taxonomy" id="254446"/>
    <lineage>
        <taxon>Eukaryota</taxon>
        <taxon>Metazoa</taxon>
        <taxon>Chordata</taxon>
        <taxon>Craniata</taxon>
        <taxon>Vertebrata</taxon>
        <taxon>Euteleostomi</taxon>
        <taxon>Archelosauria</taxon>
        <taxon>Archosauria</taxon>
        <taxon>Dinosauria</taxon>
        <taxon>Saurischia</taxon>
        <taxon>Theropoda</taxon>
        <taxon>Coelurosauria</taxon>
        <taxon>Aves</taxon>
        <taxon>Neognathae</taxon>
        <taxon>Neoaves</taxon>
        <taxon>Telluraves</taxon>
        <taxon>Australaves</taxon>
        <taxon>Passeriformes</taxon>
        <taxon>Rhipiduridae</taxon>
        <taxon>Chaetorhynchus</taxon>
    </lineage>
</organism>
<evidence type="ECO:0000256" key="3">
    <source>
        <dbReference type="SAM" id="MobiDB-lite"/>
    </source>
</evidence>
<dbReference type="AlphaFoldDB" id="A0A7K8JJB1"/>